<evidence type="ECO:0000313" key="1">
    <source>
        <dbReference type="EnsemblMetazoa" id="GAUT043188-PA"/>
    </source>
</evidence>
<dbReference type="EnsemblMetazoa" id="GAUT043188-RA">
    <property type="protein sequence ID" value="GAUT043188-PA"/>
    <property type="gene ID" value="GAUT043188"/>
</dbReference>
<dbReference type="VEuPathDB" id="VectorBase:GAUT043188"/>
<reference evidence="1" key="1">
    <citation type="submission" date="2020-05" db="UniProtKB">
        <authorList>
            <consortium name="EnsemblMetazoa"/>
        </authorList>
    </citation>
    <scope>IDENTIFICATION</scope>
    <source>
        <strain evidence="1">TTRI</strain>
    </source>
</reference>
<accession>A0A1A9VP56</accession>
<sequence>MKYNRNAYEIYMTLSTSSVSNRVVKPRLPNLPGRRNPIVDPLIAYRLVSPDLKKGSNSLHQLLLNVPSWKSSLKSRNDCTTFHLFLKEAQRNMANMSYAGKRVKRLTTGACFVGPATTTTTSRTTATTHADVETNTGRNFRPTIHVTLQHTFILRVARKILTKLNLASASSGLLMLDLRRETETVYEHDAFTSVKSPTMQSTSNSASNFELFECKQSEDKTPSVSFSKDRLRPLVYDQLIKKNKTCSETKCENQLRGLHARSNSENQRSYLDDIEEASKQAYYKLDVVTIDKQSIVPKQNKQSFYTTSCEERNCLNTKLSFIGGDVYA</sequence>
<dbReference type="AlphaFoldDB" id="A0A1A9VP56"/>
<name>A0A1A9VP56_GLOAU</name>
<proteinExistence type="predicted"/>
<organism evidence="1 2">
    <name type="scientific">Glossina austeni</name>
    <name type="common">Savannah tsetse fly</name>
    <dbReference type="NCBI Taxonomy" id="7395"/>
    <lineage>
        <taxon>Eukaryota</taxon>
        <taxon>Metazoa</taxon>
        <taxon>Ecdysozoa</taxon>
        <taxon>Arthropoda</taxon>
        <taxon>Hexapoda</taxon>
        <taxon>Insecta</taxon>
        <taxon>Pterygota</taxon>
        <taxon>Neoptera</taxon>
        <taxon>Endopterygota</taxon>
        <taxon>Diptera</taxon>
        <taxon>Brachycera</taxon>
        <taxon>Muscomorpha</taxon>
        <taxon>Hippoboscoidea</taxon>
        <taxon>Glossinidae</taxon>
        <taxon>Glossina</taxon>
    </lineage>
</organism>
<evidence type="ECO:0000313" key="2">
    <source>
        <dbReference type="Proteomes" id="UP000078200"/>
    </source>
</evidence>
<keyword evidence="2" id="KW-1185">Reference proteome</keyword>
<dbReference type="Proteomes" id="UP000078200">
    <property type="component" value="Unassembled WGS sequence"/>
</dbReference>
<protein>
    <submittedName>
        <fullName evidence="1">Uncharacterized protein</fullName>
    </submittedName>
</protein>